<dbReference type="PRINTS" id="PR00999">
    <property type="entry name" value="FUNGALYSIN"/>
</dbReference>
<evidence type="ECO:0000256" key="12">
    <source>
        <dbReference type="RuleBase" id="RU364017"/>
    </source>
</evidence>
<dbReference type="Pfam" id="PF07504">
    <property type="entry name" value="FTP"/>
    <property type="match status" value="1"/>
</dbReference>
<keyword evidence="4 12" id="KW-0964">Secreted</keyword>
<comment type="similarity">
    <text evidence="3 12">Belongs to the peptidase M36 family.</text>
</comment>
<keyword evidence="7 12" id="KW-0732">Signal</keyword>
<gene>
    <name evidence="14" type="ORF">HK105_204966</name>
</gene>
<name>A0ABR4N7T4_9FUNG</name>
<reference evidence="14 15" key="1">
    <citation type="submission" date="2023-09" db="EMBL/GenBank/DDBJ databases">
        <title>Pangenome analysis of Batrachochytrium dendrobatidis and related Chytrids.</title>
        <authorList>
            <person name="Yacoub M.N."/>
            <person name="Stajich J.E."/>
            <person name="James T.Y."/>
        </authorList>
    </citation>
    <scope>NUCLEOTIDE SEQUENCE [LARGE SCALE GENOMIC DNA]</scope>
    <source>
        <strain evidence="14 15">JEL0888</strain>
    </source>
</reference>
<sequence length="596" mass="64378">MRTSSFVFTLAAAAASLVHAAPTPAASSLARRDDTKLPFFFPPSMFEQPTPAAAASQRSSLAKVSADRAVKIATDHIVSRLGLAADEFKVANSHTDASGVTHVYGAHVVNGLRVANHHAAAHVKDGAVIAFSSSFNTAARLTKPKVPAATAKISVDQAIAKAVKDTGIPHHKDFAAVSEFVETAGGIVYAHKFQLRDLTKAQWVQVWVDANTGEIVHSSDFVKNATYRVVQLPKIAPTEGFTTLVDPEDYSTSPIGWIDSTQSTMGNNVRVGVYVGDWAAPFPGGGNQGVYSSPWDPNLNAYEGSNTLASFYNIFYLTNYMHDLSYYYGFTEAAGNFQTNNFGKGGKDNDPLYVAMLKANAGASMATPPDGQSGFMLMQETTTVTPTRTSAFDAESVIHEFTHGISDRLTGGPATGQCLTSDQASGMAEGWSDFVAIVVTAKPTDTRATKRLRGVYAYNSPAGIRLYPYTTDMSVNPLKYSSVGTLNESHDLGTAWATMLWEFYWNMVDKSGFNPNLKDVNSTAGNIAALRSVIYAMTFQPCNPTFLQARNSLLFSQAILYGNTYWCETWRAFAKRGFGYSATEDKVDFFDLPSGC</sequence>
<dbReference type="EMBL" id="JADGIZ020000023">
    <property type="protein sequence ID" value="KAL2915564.1"/>
    <property type="molecule type" value="Genomic_DNA"/>
</dbReference>
<proteinExistence type="inferred from homology"/>
<feature type="chain" id="PRO_5044995126" description="Extracellular metalloproteinase" evidence="12">
    <location>
        <begin position="21"/>
        <end position="596"/>
    </location>
</feature>
<comment type="cofactor">
    <cofactor evidence="1 12">
        <name>Zn(2+)</name>
        <dbReference type="ChEBI" id="CHEBI:29105"/>
    </cofactor>
</comment>
<evidence type="ECO:0000313" key="15">
    <source>
        <dbReference type="Proteomes" id="UP001527925"/>
    </source>
</evidence>
<keyword evidence="10 12" id="KW-0482">Metalloprotease</keyword>
<dbReference type="PANTHER" id="PTHR33478:SF1">
    <property type="entry name" value="EXTRACELLULAR METALLOPROTEINASE MEP"/>
    <property type="match status" value="1"/>
</dbReference>
<dbReference type="Gene3D" id="3.10.450.490">
    <property type="match status" value="1"/>
</dbReference>
<evidence type="ECO:0000256" key="10">
    <source>
        <dbReference type="ARBA" id="ARBA00023049"/>
    </source>
</evidence>
<dbReference type="CDD" id="cd09596">
    <property type="entry name" value="M36"/>
    <property type="match status" value="1"/>
</dbReference>
<comment type="subcellular location">
    <subcellularLocation>
        <location evidence="2 12">Secreted</location>
    </subcellularLocation>
</comment>
<protein>
    <recommendedName>
        <fullName evidence="12">Extracellular metalloproteinase</fullName>
        <ecNumber evidence="12">3.4.24.-</ecNumber>
    </recommendedName>
    <alternativeName>
        <fullName evidence="12">Fungalysin</fullName>
    </alternativeName>
</protein>
<comment type="caution">
    <text evidence="14">The sequence shown here is derived from an EMBL/GenBank/DDBJ whole genome shotgun (WGS) entry which is preliminary data.</text>
</comment>
<dbReference type="Proteomes" id="UP001527925">
    <property type="component" value="Unassembled WGS sequence"/>
</dbReference>
<evidence type="ECO:0000313" key="14">
    <source>
        <dbReference type="EMBL" id="KAL2915564.1"/>
    </source>
</evidence>
<keyword evidence="6 12" id="KW-0479">Metal-binding</keyword>
<dbReference type="SUPFAM" id="SSF55486">
    <property type="entry name" value="Metalloproteases ('zincins'), catalytic domain"/>
    <property type="match status" value="1"/>
</dbReference>
<dbReference type="Gene3D" id="3.10.170.10">
    <property type="match status" value="1"/>
</dbReference>
<keyword evidence="11 12" id="KW-0865">Zymogen</keyword>
<keyword evidence="5 12" id="KW-0645">Protease</keyword>
<evidence type="ECO:0000256" key="6">
    <source>
        <dbReference type="ARBA" id="ARBA00022723"/>
    </source>
</evidence>
<evidence type="ECO:0000256" key="5">
    <source>
        <dbReference type="ARBA" id="ARBA00022670"/>
    </source>
</evidence>
<evidence type="ECO:0000256" key="2">
    <source>
        <dbReference type="ARBA" id="ARBA00004613"/>
    </source>
</evidence>
<evidence type="ECO:0000256" key="11">
    <source>
        <dbReference type="ARBA" id="ARBA00023145"/>
    </source>
</evidence>
<dbReference type="InterPro" id="IPR050371">
    <property type="entry name" value="Fungal_virulence_M36"/>
</dbReference>
<evidence type="ECO:0000256" key="4">
    <source>
        <dbReference type="ARBA" id="ARBA00022525"/>
    </source>
</evidence>
<evidence type="ECO:0000256" key="1">
    <source>
        <dbReference type="ARBA" id="ARBA00001947"/>
    </source>
</evidence>
<evidence type="ECO:0000256" key="3">
    <source>
        <dbReference type="ARBA" id="ARBA00006006"/>
    </source>
</evidence>
<dbReference type="InterPro" id="IPR001842">
    <property type="entry name" value="Peptidase_M36"/>
</dbReference>
<dbReference type="Gene3D" id="1.10.390.10">
    <property type="entry name" value="Neutral Protease Domain 2"/>
    <property type="match status" value="1"/>
</dbReference>
<dbReference type="Pfam" id="PF02128">
    <property type="entry name" value="Peptidase_M36"/>
    <property type="match status" value="1"/>
</dbReference>
<dbReference type="PANTHER" id="PTHR33478">
    <property type="entry name" value="EXTRACELLULAR METALLOPROTEINASE MEP"/>
    <property type="match status" value="1"/>
</dbReference>
<evidence type="ECO:0000259" key="13">
    <source>
        <dbReference type="Pfam" id="PF07504"/>
    </source>
</evidence>
<evidence type="ECO:0000256" key="8">
    <source>
        <dbReference type="ARBA" id="ARBA00022801"/>
    </source>
</evidence>
<keyword evidence="9 12" id="KW-0862">Zinc</keyword>
<evidence type="ECO:0000256" key="7">
    <source>
        <dbReference type="ARBA" id="ARBA00022729"/>
    </source>
</evidence>
<feature type="signal peptide" evidence="12">
    <location>
        <begin position="1"/>
        <end position="20"/>
    </location>
</feature>
<keyword evidence="15" id="KW-1185">Reference proteome</keyword>
<dbReference type="EC" id="3.4.24.-" evidence="12"/>
<keyword evidence="8 12" id="KW-0378">Hydrolase</keyword>
<dbReference type="InterPro" id="IPR027268">
    <property type="entry name" value="Peptidase_M4/M1_CTD_sf"/>
</dbReference>
<dbReference type="InterPro" id="IPR011096">
    <property type="entry name" value="FTP_domain"/>
</dbReference>
<organism evidence="14 15">
    <name type="scientific">Polyrhizophydium stewartii</name>
    <dbReference type="NCBI Taxonomy" id="2732419"/>
    <lineage>
        <taxon>Eukaryota</taxon>
        <taxon>Fungi</taxon>
        <taxon>Fungi incertae sedis</taxon>
        <taxon>Chytridiomycota</taxon>
        <taxon>Chytridiomycota incertae sedis</taxon>
        <taxon>Chytridiomycetes</taxon>
        <taxon>Rhizophydiales</taxon>
        <taxon>Rhizophydiales incertae sedis</taxon>
        <taxon>Polyrhizophydium</taxon>
    </lineage>
</organism>
<feature type="domain" description="FTP" evidence="13">
    <location>
        <begin position="86"/>
        <end position="135"/>
    </location>
</feature>
<evidence type="ECO:0000256" key="9">
    <source>
        <dbReference type="ARBA" id="ARBA00022833"/>
    </source>
</evidence>
<accession>A0ABR4N7T4</accession>